<proteinExistence type="predicted"/>
<feature type="chain" id="PRO_5047223976" description="Cytochrome c" evidence="1">
    <location>
        <begin position="20"/>
        <end position="106"/>
    </location>
</feature>
<sequence>MQRAIALSALILLAGWAQAEIPAAFQGADLKLGERLMVEHKCNQCHAQKWGRDGLDIYRPKGRINSSSALMTMVEACNTDLGLGLFPEDVAAIAAVLNREHYHFSK</sequence>
<evidence type="ECO:0000313" key="3">
    <source>
        <dbReference type="Proteomes" id="UP001589834"/>
    </source>
</evidence>
<dbReference type="Proteomes" id="UP001589834">
    <property type="component" value="Unassembled WGS sequence"/>
</dbReference>
<organism evidence="2 3">
    <name type="scientific">Ottowia pentelensis</name>
    <dbReference type="NCBI Taxonomy" id="511108"/>
    <lineage>
        <taxon>Bacteria</taxon>
        <taxon>Pseudomonadati</taxon>
        <taxon>Pseudomonadota</taxon>
        <taxon>Betaproteobacteria</taxon>
        <taxon>Burkholderiales</taxon>
        <taxon>Comamonadaceae</taxon>
        <taxon>Ottowia</taxon>
    </lineage>
</organism>
<protein>
    <recommendedName>
        <fullName evidence="4">Cytochrome c</fullName>
    </recommendedName>
</protein>
<keyword evidence="3" id="KW-1185">Reference proteome</keyword>
<evidence type="ECO:0000256" key="1">
    <source>
        <dbReference type="SAM" id="SignalP"/>
    </source>
</evidence>
<accession>A0ABV6PSI5</accession>
<comment type="caution">
    <text evidence="2">The sequence shown here is derived from an EMBL/GenBank/DDBJ whole genome shotgun (WGS) entry which is preliminary data.</text>
</comment>
<gene>
    <name evidence="2" type="ORF">ACFFGG_09560</name>
</gene>
<keyword evidence="1" id="KW-0732">Signal</keyword>
<dbReference type="EMBL" id="JBHLTN010000018">
    <property type="protein sequence ID" value="MFC0592803.1"/>
    <property type="molecule type" value="Genomic_DNA"/>
</dbReference>
<dbReference type="InterPro" id="IPR036909">
    <property type="entry name" value="Cyt_c-like_dom_sf"/>
</dbReference>
<evidence type="ECO:0000313" key="2">
    <source>
        <dbReference type="EMBL" id="MFC0592803.1"/>
    </source>
</evidence>
<evidence type="ECO:0008006" key="4">
    <source>
        <dbReference type="Google" id="ProtNLM"/>
    </source>
</evidence>
<reference evidence="2 3" key="1">
    <citation type="submission" date="2024-09" db="EMBL/GenBank/DDBJ databases">
        <authorList>
            <person name="Sun Q."/>
            <person name="Mori K."/>
        </authorList>
    </citation>
    <scope>NUCLEOTIDE SEQUENCE [LARGE SCALE GENOMIC DNA]</scope>
    <source>
        <strain evidence="2 3">NCAIM B.02336</strain>
    </source>
</reference>
<feature type="signal peptide" evidence="1">
    <location>
        <begin position="1"/>
        <end position="19"/>
    </location>
</feature>
<dbReference type="SUPFAM" id="SSF46626">
    <property type="entry name" value="Cytochrome c"/>
    <property type="match status" value="1"/>
</dbReference>
<dbReference type="RefSeq" id="WP_293223726.1">
    <property type="nucleotide sequence ID" value="NZ_JBHLTN010000018.1"/>
</dbReference>
<name>A0ABV6PSI5_9BURK</name>